<protein>
    <submittedName>
        <fullName evidence="2">Cupin domain-containing protein</fullName>
    </submittedName>
</protein>
<sequence length="80" mass="8861">MMTFGPGQYLADHRAAHPITIQCLEGHISLKVGDVRYDLPPGRVAHLHPQVVHRVECPEDAPCRNVLLLTMLTGRLPETA</sequence>
<dbReference type="InterPro" id="IPR013096">
    <property type="entry name" value="Cupin_2"/>
</dbReference>
<dbReference type="Proteomes" id="UP000433493">
    <property type="component" value="Unassembled WGS sequence"/>
</dbReference>
<organism evidence="2 3">
    <name type="scientific">Gulosibacter chungangensis</name>
    <dbReference type="NCBI Taxonomy" id="979746"/>
    <lineage>
        <taxon>Bacteria</taxon>
        <taxon>Bacillati</taxon>
        <taxon>Actinomycetota</taxon>
        <taxon>Actinomycetes</taxon>
        <taxon>Micrococcales</taxon>
        <taxon>Microbacteriaceae</taxon>
        <taxon>Gulosibacter</taxon>
    </lineage>
</organism>
<comment type="caution">
    <text evidence="2">The sequence shown here is derived from an EMBL/GenBank/DDBJ whole genome shotgun (WGS) entry which is preliminary data.</text>
</comment>
<evidence type="ECO:0000259" key="1">
    <source>
        <dbReference type="Pfam" id="PF07883"/>
    </source>
</evidence>
<evidence type="ECO:0000313" key="2">
    <source>
        <dbReference type="EMBL" id="KAB1645320.1"/>
    </source>
</evidence>
<dbReference type="Gene3D" id="2.60.120.10">
    <property type="entry name" value="Jelly Rolls"/>
    <property type="match status" value="1"/>
</dbReference>
<evidence type="ECO:0000313" key="3">
    <source>
        <dbReference type="Proteomes" id="UP000433493"/>
    </source>
</evidence>
<dbReference type="InterPro" id="IPR014710">
    <property type="entry name" value="RmlC-like_jellyroll"/>
</dbReference>
<reference evidence="2 3" key="1">
    <citation type="submission" date="2019-09" db="EMBL/GenBank/DDBJ databases">
        <title>Phylogeny of genus Pseudoclavibacter and closely related genus.</title>
        <authorList>
            <person name="Li Y."/>
        </authorList>
    </citation>
    <scope>NUCLEOTIDE SEQUENCE [LARGE SCALE GENOMIC DNA]</scope>
    <source>
        <strain evidence="2 3">KCTC 13959</strain>
    </source>
</reference>
<gene>
    <name evidence="2" type="ORF">F8O05_01260</name>
</gene>
<accession>A0A7J5BI54</accession>
<keyword evidence="3" id="KW-1185">Reference proteome</keyword>
<proteinExistence type="predicted"/>
<dbReference type="EMBL" id="WBKB01000001">
    <property type="protein sequence ID" value="KAB1645320.1"/>
    <property type="molecule type" value="Genomic_DNA"/>
</dbReference>
<dbReference type="Pfam" id="PF07883">
    <property type="entry name" value="Cupin_2"/>
    <property type="match status" value="1"/>
</dbReference>
<dbReference type="AlphaFoldDB" id="A0A7J5BI54"/>
<dbReference type="InterPro" id="IPR011051">
    <property type="entry name" value="RmlC_Cupin_sf"/>
</dbReference>
<feature type="domain" description="Cupin type-2" evidence="1">
    <location>
        <begin position="1"/>
        <end position="64"/>
    </location>
</feature>
<dbReference type="OrthoDB" id="1121052at2"/>
<dbReference type="SUPFAM" id="SSF51182">
    <property type="entry name" value="RmlC-like cupins"/>
    <property type="match status" value="1"/>
</dbReference>
<name>A0A7J5BI54_9MICO</name>